<evidence type="ECO:0000313" key="7">
    <source>
        <dbReference type="Proteomes" id="UP001199260"/>
    </source>
</evidence>
<gene>
    <name evidence="6" type="ORF">LPW39_15235</name>
</gene>
<keyword evidence="3" id="KW-0862">Zinc</keyword>
<comment type="caution">
    <text evidence="6">The sequence shown here is derived from an EMBL/GenBank/DDBJ whole genome shotgun (WGS) entry which is preliminary data.</text>
</comment>
<reference evidence="6 7" key="1">
    <citation type="submission" date="2021-11" db="EMBL/GenBank/DDBJ databases">
        <title>Genome sequence.</title>
        <authorList>
            <person name="Sun Q."/>
        </authorList>
    </citation>
    <scope>NUCLEOTIDE SEQUENCE [LARGE SCALE GENOMIC DNA]</scope>
    <source>
        <strain evidence="6 7">KCTC 12005</strain>
    </source>
</reference>
<dbReference type="InterPro" id="IPR006913">
    <property type="entry name" value="CENP-V/GFA"/>
</dbReference>
<feature type="domain" description="CENP-V/GFA" evidence="5">
    <location>
        <begin position="16"/>
        <end position="133"/>
    </location>
</feature>
<dbReference type="GO" id="GO:0016846">
    <property type="term" value="F:carbon-sulfur lyase activity"/>
    <property type="evidence" value="ECO:0007669"/>
    <property type="project" value="InterPro"/>
</dbReference>
<dbReference type="PANTHER" id="PTHR33337:SF40">
    <property type="entry name" value="CENP-V_GFA DOMAIN-CONTAINING PROTEIN-RELATED"/>
    <property type="match status" value="1"/>
</dbReference>
<dbReference type="PANTHER" id="PTHR33337">
    <property type="entry name" value="GFA DOMAIN-CONTAINING PROTEIN"/>
    <property type="match status" value="1"/>
</dbReference>
<name>A0AAW4XYE9_9BURK</name>
<evidence type="ECO:0000256" key="2">
    <source>
        <dbReference type="ARBA" id="ARBA00022723"/>
    </source>
</evidence>
<keyword evidence="7" id="KW-1185">Reference proteome</keyword>
<keyword evidence="4" id="KW-0456">Lyase</keyword>
<protein>
    <submittedName>
        <fullName evidence="6">GFA family protein</fullName>
    </submittedName>
</protein>
<keyword evidence="2" id="KW-0479">Metal-binding</keyword>
<evidence type="ECO:0000259" key="5">
    <source>
        <dbReference type="PROSITE" id="PS51891"/>
    </source>
</evidence>
<dbReference type="Gene3D" id="3.90.1590.10">
    <property type="entry name" value="glutathione-dependent formaldehyde- activating enzyme (gfa)"/>
    <property type="match status" value="1"/>
</dbReference>
<dbReference type="InterPro" id="IPR011057">
    <property type="entry name" value="Mss4-like_sf"/>
</dbReference>
<organism evidence="6 7">
    <name type="scientific">Comamonas koreensis</name>
    <dbReference type="NCBI Taxonomy" id="160825"/>
    <lineage>
        <taxon>Bacteria</taxon>
        <taxon>Pseudomonadati</taxon>
        <taxon>Pseudomonadota</taxon>
        <taxon>Betaproteobacteria</taxon>
        <taxon>Burkholderiales</taxon>
        <taxon>Comamonadaceae</taxon>
        <taxon>Comamonas</taxon>
    </lineage>
</organism>
<dbReference type="RefSeq" id="WP_230776799.1">
    <property type="nucleotide sequence ID" value="NZ_JAJNCT010000020.1"/>
</dbReference>
<evidence type="ECO:0000256" key="4">
    <source>
        <dbReference type="ARBA" id="ARBA00023239"/>
    </source>
</evidence>
<dbReference type="EMBL" id="JAJNCT010000020">
    <property type="protein sequence ID" value="MCD2166477.1"/>
    <property type="molecule type" value="Genomic_DNA"/>
</dbReference>
<dbReference type="PROSITE" id="PS51891">
    <property type="entry name" value="CENP_V_GFA"/>
    <property type="match status" value="1"/>
</dbReference>
<proteinExistence type="inferred from homology"/>
<accession>A0AAW4XYE9</accession>
<evidence type="ECO:0000256" key="3">
    <source>
        <dbReference type="ARBA" id="ARBA00022833"/>
    </source>
</evidence>
<sequence length="143" mass="15493">MQYKGGPHSQRLPMLIHGTCHCQAVRFTALIDPSQVSVCHCSDCQVLSGAPMRAIVKAAMADFSLQGPVQTYTKTAQSGQRRNQVFCPVCGTPLYGCAAQNPEFVVIRLGCVEERAQLPPKRQIWTTSAMPWLAECVAQSGAA</sequence>
<evidence type="ECO:0000256" key="1">
    <source>
        <dbReference type="ARBA" id="ARBA00005495"/>
    </source>
</evidence>
<comment type="similarity">
    <text evidence="1">Belongs to the Gfa family.</text>
</comment>
<dbReference type="AlphaFoldDB" id="A0AAW4XYE9"/>
<evidence type="ECO:0000313" key="6">
    <source>
        <dbReference type="EMBL" id="MCD2166477.1"/>
    </source>
</evidence>
<dbReference type="Proteomes" id="UP001199260">
    <property type="component" value="Unassembled WGS sequence"/>
</dbReference>
<dbReference type="GO" id="GO:0046872">
    <property type="term" value="F:metal ion binding"/>
    <property type="evidence" value="ECO:0007669"/>
    <property type="project" value="UniProtKB-KW"/>
</dbReference>
<dbReference type="Pfam" id="PF04828">
    <property type="entry name" value="GFA"/>
    <property type="match status" value="1"/>
</dbReference>
<dbReference type="SUPFAM" id="SSF51316">
    <property type="entry name" value="Mss4-like"/>
    <property type="match status" value="1"/>
</dbReference>